<keyword evidence="1" id="KW-0732">Signal</keyword>
<evidence type="ECO:0000313" key="2">
    <source>
        <dbReference type="EMBL" id="AFM13606.1"/>
    </source>
</evidence>
<feature type="signal peptide" evidence="1">
    <location>
        <begin position="1"/>
        <end position="20"/>
    </location>
</feature>
<dbReference type="EMBL" id="CP002959">
    <property type="protein sequence ID" value="AFM13606.1"/>
    <property type="molecule type" value="Genomic_DNA"/>
</dbReference>
<sequence>MRPLLLATCTLLLFAGCVGSDALYDPPGGRGFWARKSDLSSSESTFYRVTSMFAASSAHADVYVEAKSGGASVAAASVDNLLAAFENNIVPIEHVWYTTPTDVDQSGKVILLLLDIQDGYQPGGGYIAGYFDPINHFTEASVNALDSKYHSNFAEMLYLDTYPADITRTSFFATLAHEYQHLLQFGKYYRSEQDDIEPTWLDEGLAEISSDLTGFGPQIGRANSFRTALLNKTSLIREPDRFLLDNYATSYIYFKYLADVYGLGGISAIFRNNALGVTSVNSALQSLDPNLTTACGNTLSHTYQYFNCSYRFMWGALIRNMVGDAATGATVRYNTDASSFTLAAGASYTYKFDGSNTAFKDELTSTLASGSYGPASNANTGALQSYAPVLYKVQAGLPAPNFQTCSSCGLTLISGTDYFVVFNHDPNTAATRSATVVDSVQQSITSEPLSSEALLAAGQTDTPLEQRALHWHFRLNPRLRDFLE</sequence>
<name>I4B8J9_TURPD</name>
<evidence type="ECO:0000256" key="1">
    <source>
        <dbReference type="SAM" id="SignalP"/>
    </source>
</evidence>
<evidence type="ECO:0000313" key="3">
    <source>
        <dbReference type="Proteomes" id="UP000006048"/>
    </source>
</evidence>
<feature type="chain" id="PRO_5003686432" evidence="1">
    <location>
        <begin position="21"/>
        <end position="484"/>
    </location>
</feature>
<accession>I4B8J9</accession>
<dbReference type="AlphaFoldDB" id="I4B8J9"/>
<organism evidence="2 3">
    <name type="scientific">Turneriella parva (strain ATCC BAA-1111 / DSM 21527 / NCTC 11395 / H)</name>
    <name type="common">Leptospira parva</name>
    <dbReference type="NCBI Taxonomy" id="869212"/>
    <lineage>
        <taxon>Bacteria</taxon>
        <taxon>Pseudomonadati</taxon>
        <taxon>Spirochaetota</taxon>
        <taxon>Spirochaetia</taxon>
        <taxon>Leptospirales</taxon>
        <taxon>Leptospiraceae</taxon>
        <taxon>Turneriella</taxon>
    </lineage>
</organism>
<gene>
    <name evidence="2" type="ordered locus">Turpa_2967</name>
</gene>
<dbReference type="Proteomes" id="UP000006048">
    <property type="component" value="Chromosome"/>
</dbReference>
<dbReference type="PATRIC" id="fig|869212.3.peg.2991"/>
<dbReference type="KEGG" id="tpx:Turpa_2967"/>
<dbReference type="OrthoDB" id="338571at2"/>
<reference evidence="2 3" key="1">
    <citation type="submission" date="2012-06" db="EMBL/GenBank/DDBJ databases">
        <title>The complete chromosome of genome of Turneriella parva DSM 21527.</title>
        <authorList>
            <consortium name="US DOE Joint Genome Institute (JGI-PGF)"/>
            <person name="Lucas S."/>
            <person name="Han J."/>
            <person name="Lapidus A."/>
            <person name="Bruce D."/>
            <person name="Goodwin L."/>
            <person name="Pitluck S."/>
            <person name="Peters L."/>
            <person name="Kyrpides N."/>
            <person name="Mavromatis K."/>
            <person name="Ivanova N."/>
            <person name="Mikhailova N."/>
            <person name="Chertkov O."/>
            <person name="Detter J.C."/>
            <person name="Tapia R."/>
            <person name="Han C."/>
            <person name="Land M."/>
            <person name="Hauser L."/>
            <person name="Markowitz V."/>
            <person name="Cheng J.-F."/>
            <person name="Hugenholtz P."/>
            <person name="Woyke T."/>
            <person name="Wu D."/>
            <person name="Gronow S."/>
            <person name="Wellnitz S."/>
            <person name="Brambilla E."/>
            <person name="Klenk H.-P."/>
            <person name="Eisen J.A."/>
        </authorList>
    </citation>
    <scope>NUCLEOTIDE SEQUENCE [LARGE SCALE GENOMIC DNA]</scope>
    <source>
        <strain evidence="3">ATCC BAA-1111 / DSM 21527 / NCTC 11395 / H</strain>
    </source>
</reference>
<dbReference type="PROSITE" id="PS51257">
    <property type="entry name" value="PROKAR_LIPOPROTEIN"/>
    <property type="match status" value="1"/>
</dbReference>
<dbReference type="RefSeq" id="WP_014804107.1">
    <property type="nucleotide sequence ID" value="NC_018020.1"/>
</dbReference>
<protein>
    <submittedName>
        <fullName evidence="2">Peptidase M30, hyicolysin</fullName>
    </submittedName>
</protein>
<keyword evidence="3" id="KW-1185">Reference proteome</keyword>
<dbReference type="STRING" id="869212.Turpa_2967"/>
<proteinExistence type="predicted"/>
<dbReference type="HOGENOM" id="CLU_563756_0_0_12"/>